<dbReference type="Proteomes" id="UP000814176">
    <property type="component" value="Unassembled WGS sequence"/>
</dbReference>
<dbReference type="GeneID" id="71999946"/>
<evidence type="ECO:0000313" key="3">
    <source>
        <dbReference type="Proteomes" id="UP000814176"/>
    </source>
</evidence>
<evidence type="ECO:0000256" key="1">
    <source>
        <dbReference type="SAM" id="Phobius"/>
    </source>
</evidence>
<reference evidence="2 3" key="1">
    <citation type="journal article" date="2021" name="Environ. Microbiol.">
        <title>Gene family expansions and transcriptome signatures uncover fungal adaptations to wood decay.</title>
        <authorList>
            <person name="Hage H."/>
            <person name="Miyauchi S."/>
            <person name="Viragh M."/>
            <person name="Drula E."/>
            <person name="Min B."/>
            <person name="Chaduli D."/>
            <person name="Navarro D."/>
            <person name="Favel A."/>
            <person name="Norest M."/>
            <person name="Lesage-Meessen L."/>
            <person name="Balint B."/>
            <person name="Merenyi Z."/>
            <person name="de Eugenio L."/>
            <person name="Morin E."/>
            <person name="Martinez A.T."/>
            <person name="Baldrian P."/>
            <person name="Stursova M."/>
            <person name="Martinez M.J."/>
            <person name="Novotny C."/>
            <person name="Magnuson J.K."/>
            <person name="Spatafora J.W."/>
            <person name="Maurice S."/>
            <person name="Pangilinan J."/>
            <person name="Andreopoulos W."/>
            <person name="LaButti K."/>
            <person name="Hundley H."/>
            <person name="Na H."/>
            <person name="Kuo A."/>
            <person name="Barry K."/>
            <person name="Lipzen A."/>
            <person name="Henrissat B."/>
            <person name="Riley R."/>
            <person name="Ahrendt S."/>
            <person name="Nagy L.G."/>
            <person name="Grigoriev I.V."/>
            <person name="Martin F."/>
            <person name="Rosso M.N."/>
        </authorList>
    </citation>
    <scope>NUCLEOTIDE SEQUENCE [LARGE SCALE GENOMIC DNA]</scope>
    <source>
        <strain evidence="2 3">CIRM-BRFM 1785</strain>
    </source>
</reference>
<feature type="transmembrane region" description="Helical" evidence="1">
    <location>
        <begin position="12"/>
        <end position="38"/>
    </location>
</feature>
<keyword evidence="3" id="KW-1185">Reference proteome</keyword>
<dbReference type="RefSeq" id="XP_047780525.1">
    <property type="nucleotide sequence ID" value="XM_047919214.1"/>
</dbReference>
<protein>
    <submittedName>
        <fullName evidence="2">Uncharacterized protein</fullName>
    </submittedName>
</protein>
<keyword evidence="1" id="KW-0812">Transmembrane</keyword>
<gene>
    <name evidence="2" type="ORF">C8Q71DRAFT_538448</name>
</gene>
<organism evidence="2 3">
    <name type="scientific">Rhodofomes roseus</name>
    <dbReference type="NCBI Taxonomy" id="34475"/>
    <lineage>
        <taxon>Eukaryota</taxon>
        <taxon>Fungi</taxon>
        <taxon>Dikarya</taxon>
        <taxon>Basidiomycota</taxon>
        <taxon>Agaricomycotina</taxon>
        <taxon>Agaricomycetes</taxon>
        <taxon>Polyporales</taxon>
        <taxon>Rhodofomes</taxon>
    </lineage>
</organism>
<proteinExistence type="predicted"/>
<sequence>MSTILLQLDSDLGCIFIGVMFSAMFYGATCAQTMYYSWHYLQHDKVYQISHTPDLEGCLTLSSLFQIFITYGIMLFKDAPICLTSSSLQESGP</sequence>
<feature type="transmembrane region" description="Helical" evidence="1">
    <location>
        <begin position="58"/>
        <end position="76"/>
    </location>
</feature>
<dbReference type="EMBL" id="JADCUA010000007">
    <property type="protein sequence ID" value="KAH9838610.1"/>
    <property type="molecule type" value="Genomic_DNA"/>
</dbReference>
<name>A0ABQ8KKG8_9APHY</name>
<comment type="caution">
    <text evidence="2">The sequence shown here is derived from an EMBL/GenBank/DDBJ whole genome shotgun (WGS) entry which is preliminary data.</text>
</comment>
<accession>A0ABQ8KKG8</accession>
<keyword evidence="1" id="KW-0472">Membrane</keyword>
<evidence type="ECO:0000313" key="2">
    <source>
        <dbReference type="EMBL" id="KAH9838610.1"/>
    </source>
</evidence>
<keyword evidence="1" id="KW-1133">Transmembrane helix</keyword>